<protein>
    <recommendedName>
        <fullName evidence="5">Receptor L-domain domain-containing protein</fullName>
    </recommendedName>
</protein>
<feature type="transmembrane region" description="Helical" evidence="2">
    <location>
        <begin position="400"/>
        <end position="422"/>
    </location>
</feature>
<dbReference type="EMBL" id="JAQQWI010000012">
    <property type="protein sequence ID" value="KAK8015530.1"/>
    <property type="molecule type" value="Genomic_DNA"/>
</dbReference>
<evidence type="ECO:0000256" key="2">
    <source>
        <dbReference type="SAM" id="Phobius"/>
    </source>
</evidence>
<sequence length="506" mass="53946">MSCSEELSHLGGYSAVTVIASQDDIDDPTVLTPNATGPQTQIVVQGAKGTLNFTNLKSFYRMHVYCNSELEEINFPDLVTFSSLEVQKAPVLHNIRLNRWNGTAYDNSGQSSSINIHEAPQLGRVRDQPQIFDITSLGIVYLDGAGSIQFPRLTNASSITSYDSYTQFPRLATVSNELAVANNTAVFPSLASVGSLTLVNRVVSSQGSPNSGPGMLPDLVVYQSIIIGPQKIGMGSILALDHLKRVGKDLNITGNSNIAKMSFSGVTEVKALNIMDNPNSTIPGDFSHLTTVDSIYLSGIIKQYVARDHISEFNWLIRNRDTANPALFPRLSSAGVVNIEAWNPEFDCSWLVRMRDLGKIAILSCNGTNGPQKAPKDDDTSNSTTSSSAPNGGLSTGASAGIGTGVGVTVLGILAALVWLIVRYRRRLRDLGTTAQDDDDDDDAGGRDKEAVEAAPEALQEAGGRPLPFQFGGGEIVEAGGTQLRAEAGDAVASPKEPTRPPVELV</sequence>
<evidence type="ECO:0000256" key="1">
    <source>
        <dbReference type="SAM" id="MobiDB-lite"/>
    </source>
</evidence>
<comment type="caution">
    <text evidence="3">The sequence shown here is derived from an EMBL/GenBank/DDBJ whole genome shotgun (WGS) entry which is preliminary data.</text>
</comment>
<evidence type="ECO:0008006" key="5">
    <source>
        <dbReference type="Google" id="ProtNLM"/>
    </source>
</evidence>
<accession>A0ABR1RLZ5</accession>
<feature type="region of interest" description="Disordered" evidence="1">
    <location>
        <begin position="433"/>
        <end position="506"/>
    </location>
</feature>
<organism evidence="3 4">
    <name type="scientific">Apiospora marii</name>
    <dbReference type="NCBI Taxonomy" id="335849"/>
    <lineage>
        <taxon>Eukaryota</taxon>
        <taxon>Fungi</taxon>
        <taxon>Dikarya</taxon>
        <taxon>Ascomycota</taxon>
        <taxon>Pezizomycotina</taxon>
        <taxon>Sordariomycetes</taxon>
        <taxon>Xylariomycetidae</taxon>
        <taxon>Amphisphaeriales</taxon>
        <taxon>Apiosporaceae</taxon>
        <taxon>Apiospora</taxon>
    </lineage>
</organism>
<evidence type="ECO:0000313" key="3">
    <source>
        <dbReference type="EMBL" id="KAK8015530.1"/>
    </source>
</evidence>
<keyword evidence="2" id="KW-0472">Membrane</keyword>
<dbReference type="Proteomes" id="UP001396898">
    <property type="component" value="Unassembled WGS sequence"/>
</dbReference>
<gene>
    <name evidence="3" type="ORF">PG991_008418</name>
</gene>
<reference evidence="3 4" key="1">
    <citation type="submission" date="2023-01" db="EMBL/GenBank/DDBJ databases">
        <title>Analysis of 21 Apiospora genomes using comparative genomics revels a genus with tremendous synthesis potential of carbohydrate active enzymes and secondary metabolites.</title>
        <authorList>
            <person name="Sorensen T."/>
        </authorList>
    </citation>
    <scope>NUCLEOTIDE SEQUENCE [LARGE SCALE GENOMIC DNA]</scope>
    <source>
        <strain evidence="3 4">CBS 20057</strain>
    </source>
</reference>
<feature type="region of interest" description="Disordered" evidence="1">
    <location>
        <begin position="368"/>
        <end position="394"/>
    </location>
</feature>
<keyword evidence="2" id="KW-0812">Transmembrane</keyword>
<evidence type="ECO:0000313" key="4">
    <source>
        <dbReference type="Proteomes" id="UP001396898"/>
    </source>
</evidence>
<keyword evidence="4" id="KW-1185">Reference proteome</keyword>
<keyword evidence="2" id="KW-1133">Transmembrane helix</keyword>
<proteinExistence type="predicted"/>
<feature type="compositionally biased region" description="Low complexity" evidence="1">
    <location>
        <begin position="381"/>
        <end position="394"/>
    </location>
</feature>
<name>A0ABR1RLZ5_9PEZI</name>